<reference evidence="2" key="2">
    <citation type="journal article" date="2015" name="Data Brief">
        <title>Shoot transcriptome of the giant reed, Arundo donax.</title>
        <authorList>
            <person name="Barrero R.A."/>
            <person name="Guerrero F.D."/>
            <person name="Moolhuijzen P."/>
            <person name="Goolsby J.A."/>
            <person name="Tidwell J."/>
            <person name="Bellgard S.E."/>
            <person name="Bellgard M.I."/>
        </authorList>
    </citation>
    <scope>NUCLEOTIDE SEQUENCE</scope>
    <source>
        <tissue evidence="2">Shoot tissue taken approximately 20 cm above the soil surface</tissue>
    </source>
</reference>
<dbReference type="EMBL" id="GBRH01268653">
    <property type="protein sequence ID" value="JAD29242.1"/>
    <property type="molecule type" value="Transcribed_RNA"/>
</dbReference>
<protein>
    <submittedName>
        <fullName evidence="2">Uncharacterized protein</fullName>
    </submittedName>
</protein>
<feature type="compositionally biased region" description="Polar residues" evidence="1">
    <location>
        <begin position="1"/>
        <end position="11"/>
    </location>
</feature>
<organism evidence="2">
    <name type="scientific">Arundo donax</name>
    <name type="common">Giant reed</name>
    <name type="synonym">Donax arundinaceus</name>
    <dbReference type="NCBI Taxonomy" id="35708"/>
    <lineage>
        <taxon>Eukaryota</taxon>
        <taxon>Viridiplantae</taxon>
        <taxon>Streptophyta</taxon>
        <taxon>Embryophyta</taxon>
        <taxon>Tracheophyta</taxon>
        <taxon>Spermatophyta</taxon>
        <taxon>Magnoliopsida</taxon>
        <taxon>Liliopsida</taxon>
        <taxon>Poales</taxon>
        <taxon>Poaceae</taxon>
        <taxon>PACMAD clade</taxon>
        <taxon>Arundinoideae</taxon>
        <taxon>Arundineae</taxon>
        <taxon>Arundo</taxon>
    </lineage>
</organism>
<proteinExistence type="predicted"/>
<reference evidence="2" key="1">
    <citation type="submission" date="2014-09" db="EMBL/GenBank/DDBJ databases">
        <authorList>
            <person name="Magalhaes I.L.F."/>
            <person name="Oliveira U."/>
            <person name="Santos F.R."/>
            <person name="Vidigal T.H.D.A."/>
            <person name="Brescovit A.D."/>
            <person name="Santos A.J."/>
        </authorList>
    </citation>
    <scope>NUCLEOTIDE SEQUENCE</scope>
    <source>
        <tissue evidence="2">Shoot tissue taken approximately 20 cm above the soil surface</tissue>
    </source>
</reference>
<feature type="region of interest" description="Disordered" evidence="1">
    <location>
        <begin position="1"/>
        <end position="54"/>
    </location>
</feature>
<accession>A0A0A8Z312</accession>
<feature type="compositionally biased region" description="Low complexity" evidence="1">
    <location>
        <begin position="42"/>
        <end position="54"/>
    </location>
</feature>
<evidence type="ECO:0000313" key="2">
    <source>
        <dbReference type="EMBL" id="JAD29242.1"/>
    </source>
</evidence>
<sequence length="54" mass="5835">MLWLASASTLEGTAASRMSFPSPSWPRFDLPQIHKEPSHPIAAETTPEADTAPT</sequence>
<dbReference type="AlphaFoldDB" id="A0A0A8Z312"/>
<evidence type="ECO:0000256" key="1">
    <source>
        <dbReference type="SAM" id="MobiDB-lite"/>
    </source>
</evidence>
<name>A0A0A8Z312_ARUDO</name>